<sequence>MAQYRFKGHRWTHGQGCLLNISAEPRREAVYSEDVFESLEEAKLEWLKDPWIESRDGRTCTLTTEIVRTEGWD</sequence>
<name>A0A252CFC2_9LACT</name>
<gene>
    <name evidence="1" type="ORF">BZZ03_00560</name>
</gene>
<evidence type="ECO:0000313" key="1">
    <source>
        <dbReference type="EMBL" id="OUK05242.1"/>
    </source>
</evidence>
<dbReference type="Proteomes" id="UP000194606">
    <property type="component" value="Unassembled WGS sequence"/>
</dbReference>
<dbReference type="EMBL" id="MUIZ01000001">
    <property type="protein sequence ID" value="OUK05242.1"/>
    <property type="molecule type" value="Genomic_DNA"/>
</dbReference>
<comment type="caution">
    <text evidence="1">The sequence shown here is derived from an EMBL/GenBank/DDBJ whole genome shotgun (WGS) entry which is preliminary data.</text>
</comment>
<reference evidence="1 2" key="1">
    <citation type="submission" date="2017-02" db="EMBL/GenBank/DDBJ databases">
        <authorList>
            <person name="Peterson S.W."/>
        </authorList>
    </citation>
    <scope>NUCLEOTIDE SEQUENCE [LARGE SCALE GENOMIC DNA]</scope>
    <source>
        <strain evidence="1">159469</strain>
    </source>
</reference>
<dbReference type="AlphaFoldDB" id="A0A252CFC2"/>
<proteinExistence type="predicted"/>
<dbReference type="RefSeq" id="WP_086582014.1">
    <property type="nucleotide sequence ID" value="NZ_MUIZ01000001.1"/>
</dbReference>
<accession>A0A252CFC2</accession>
<protein>
    <submittedName>
        <fullName evidence="1">Uncharacterized protein</fullName>
    </submittedName>
</protein>
<organism evidence="1 2">
    <name type="scientific">Lactococcus petauri</name>
    <dbReference type="NCBI Taxonomy" id="1940789"/>
    <lineage>
        <taxon>Bacteria</taxon>
        <taxon>Bacillati</taxon>
        <taxon>Bacillota</taxon>
        <taxon>Bacilli</taxon>
        <taxon>Lactobacillales</taxon>
        <taxon>Streptococcaceae</taxon>
        <taxon>Lactococcus</taxon>
    </lineage>
</organism>
<evidence type="ECO:0000313" key="2">
    <source>
        <dbReference type="Proteomes" id="UP000194606"/>
    </source>
</evidence>